<dbReference type="InterPro" id="IPR000595">
    <property type="entry name" value="cNMP-bd_dom"/>
</dbReference>
<comment type="caution">
    <text evidence="6">The sequence shown here is derived from an EMBL/GenBank/DDBJ whole genome shotgun (WGS) entry which is preliminary data.</text>
</comment>
<keyword evidence="1" id="KW-0805">Transcription regulation</keyword>
<organism evidence="6 7">
    <name type="scientific">Paracoccus broussonetiae</name>
    <dbReference type="NCBI Taxonomy" id="3075834"/>
    <lineage>
        <taxon>Bacteria</taxon>
        <taxon>Pseudomonadati</taxon>
        <taxon>Pseudomonadota</taxon>
        <taxon>Alphaproteobacteria</taxon>
        <taxon>Rhodobacterales</taxon>
        <taxon>Paracoccaceae</taxon>
        <taxon>Paracoccus</taxon>
    </lineage>
</organism>
<dbReference type="SMART" id="SM00100">
    <property type="entry name" value="cNMP"/>
    <property type="match status" value="1"/>
</dbReference>
<dbReference type="PANTHER" id="PTHR24567">
    <property type="entry name" value="CRP FAMILY TRANSCRIPTIONAL REGULATORY PROTEIN"/>
    <property type="match status" value="1"/>
</dbReference>
<keyword evidence="7" id="KW-1185">Reference proteome</keyword>
<dbReference type="InterPro" id="IPR012318">
    <property type="entry name" value="HTH_CRP"/>
</dbReference>
<reference evidence="7" key="1">
    <citation type="submission" date="2023-07" db="EMBL/GenBank/DDBJ databases">
        <title>Characterization of two Paracoccaceae strains isolated from Phycosphere and proposal of Xinfangfangia lacusdiani sp. nov.</title>
        <authorList>
            <person name="Deng Y."/>
            <person name="Zhang Y.Q."/>
        </authorList>
    </citation>
    <scope>NUCLEOTIDE SEQUENCE [LARGE SCALE GENOMIC DNA]</scope>
    <source>
        <strain evidence="7">CPCC 101403</strain>
    </source>
</reference>
<keyword evidence="3" id="KW-0804">Transcription</keyword>
<sequence length="247" mass="27691">MRNDEKPAIRDLPLFRGIMDETFDTLMAATYSQEFPPQLDLFRQGDRADFLHILVEGSVQLHTEWRGREAIMAVIRPVSSFIVAACIPDAPYLMSARTQERSRIIMLPTVDLRTALGRDPALAGAVMSHLAMSFRGMVRQAKNLKLRTGRERLIAWLLSQARREGNLHTFTLPFEKRHLASYLGMTPESLSRVFNALKSEGITLDGSRVIIADHARLAEVAGLDAMMDDLGPDNGRAEPWSPHPGSW</sequence>
<dbReference type="InterPro" id="IPR018490">
    <property type="entry name" value="cNMP-bd_dom_sf"/>
</dbReference>
<dbReference type="SUPFAM" id="SSF51206">
    <property type="entry name" value="cAMP-binding domain-like"/>
    <property type="match status" value="1"/>
</dbReference>
<dbReference type="NCBIfam" id="NF006901">
    <property type="entry name" value="PRK09392.1"/>
    <property type="match status" value="1"/>
</dbReference>
<evidence type="ECO:0000313" key="6">
    <source>
        <dbReference type="EMBL" id="MDT1060891.1"/>
    </source>
</evidence>
<protein>
    <submittedName>
        <fullName evidence="6">Helix-turn-helix domain-containing protein</fullName>
    </submittedName>
</protein>
<dbReference type="EMBL" id="JAVRQI010000002">
    <property type="protein sequence ID" value="MDT1060891.1"/>
    <property type="molecule type" value="Genomic_DNA"/>
</dbReference>
<dbReference type="InterPro" id="IPR050397">
    <property type="entry name" value="Env_Response_Regulators"/>
</dbReference>
<name>A0ABU3E9Q5_9RHOB</name>
<dbReference type="InterPro" id="IPR036388">
    <property type="entry name" value="WH-like_DNA-bd_sf"/>
</dbReference>
<evidence type="ECO:0000259" key="5">
    <source>
        <dbReference type="PROSITE" id="PS51063"/>
    </source>
</evidence>
<dbReference type="Proteomes" id="UP001251085">
    <property type="component" value="Unassembled WGS sequence"/>
</dbReference>
<evidence type="ECO:0000313" key="7">
    <source>
        <dbReference type="Proteomes" id="UP001251085"/>
    </source>
</evidence>
<dbReference type="InterPro" id="IPR014710">
    <property type="entry name" value="RmlC-like_jellyroll"/>
</dbReference>
<evidence type="ECO:0000256" key="2">
    <source>
        <dbReference type="ARBA" id="ARBA00023125"/>
    </source>
</evidence>
<accession>A0ABU3E9Q5</accession>
<keyword evidence="2" id="KW-0238">DNA-binding</keyword>
<dbReference type="SUPFAM" id="SSF46785">
    <property type="entry name" value="Winged helix' DNA-binding domain"/>
    <property type="match status" value="1"/>
</dbReference>
<evidence type="ECO:0000259" key="4">
    <source>
        <dbReference type="PROSITE" id="PS50042"/>
    </source>
</evidence>
<dbReference type="SMART" id="SM00419">
    <property type="entry name" value="HTH_CRP"/>
    <property type="match status" value="1"/>
</dbReference>
<dbReference type="CDD" id="cd00038">
    <property type="entry name" value="CAP_ED"/>
    <property type="match status" value="1"/>
</dbReference>
<proteinExistence type="predicted"/>
<dbReference type="PROSITE" id="PS50042">
    <property type="entry name" value="CNMP_BINDING_3"/>
    <property type="match status" value="1"/>
</dbReference>
<evidence type="ECO:0000256" key="1">
    <source>
        <dbReference type="ARBA" id="ARBA00023015"/>
    </source>
</evidence>
<dbReference type="RefSeq" id="WP_311757997.1">
    <property type="nucleotide sequence ID" value="NZ_JAVRQI010000002.1"/>
</dbReference>
<gene>
    <name evidence="6" type="ORF">RM190_03410</name>
</gene>
<dbReference type="PANTHER" id="PTHR24567:SF26">
    <property type="entry name" value="REGULATORY PROTEIN YEIL"/>
    <property type="match status" value="1"/>
</dbReference>
<feature type="domain" description="Cyclic nucleotide-binding" evidence="4">
    <location>
        <begin position="14"/>
        <end position="133"/>
    </location>
</feature>
<dbReference type="Gene3D" id="2.60.120.10">
    <property type="entry name" value="Jelly Rolls"/>
    <property type="match status" value="1"/>
</dbReference>
<dbReference type="InterPro" id="IPR036390">
    <property type="entry name" value="WH_DNA-bd_sf"/>
</dbReference>
<dbReference type="Pfam" id="PF00027">
    <property type="entry name" value="cNMP_binding"/>
    <property type="match status" value="1"/>
</dbReference>
<evidence type="ECO:0000256" key="3">
    <source>
        <dbReference type="ARBA" id="ARBA00023163"/>
    </source>
</evidence>
<feature type="domain" description="HTH crp-type" evidence="5">
    <location>
        <begin position="147"/>
        <end position="215"/>
    </location>
</feature>
<dbReference type="CDD" id="cd00092">
    <property type="entry name" value="HTH_CRP"/>
    <property type="match status" value="1"/>
</dbReference>
<dbReference type="Gene3D" id="1.10.10.10">
    <property type="entry name" value="Winged helix-like DNA-binding domain superfamily/Winged helix DNA-binding domain"/>
    <property type="match status" value="1"/>
</dbReference>
<dbReference type="Pfam" id="PF13545">
    <property type="entry name" value="HTH_Crp_2"/>
    <property type="match status" value="1"/>
</dbReference>
<dbReference type="PROSITE" id="PS51063">
    <property type="entry name" value="HTH_CRP_2"/>
    <property type="match status" value="1"/>
</dbReference>